<feature type="compositionally biased region" description="Polar residues" evidence="1">
    <location>
        <begin position="74"/>
        <end position="84"/>
    </location>
</feature>
<proteinExistence type="predicted"/>
<evidence type="ECO:0000313" key="2">
    <source>
        <dbReference type="EMBL" id="AWV91034.1"/>
    </source>
</evidence>
<gene>
    <name evidence="2" type="ORF">DN745_17540</name>
</gene>
<sequence length="461" mass="50637">MALCVGALLAGAGCEDETHQDRADAAISGGADVDSSADVRRDDTHQTPSDVTNEVDDSDDTSGDTVGDTATDTLSDTGGASSPWTAAEGYEISGAAADRSLIELTRPGGGLGTKPGGGPPRLWDFGTEVYIDGQSSSYNADLEDGAFAMEPELASPLYGTYNSARNPPIFKTTGENMRFDASLGYYFAPGGSPDGEKAGAYFMGVQATGGKTSSPEPFRDGRYYYSYRQVFPEGADDNSLKTMRGSQRDSQHHGWSGSAAGNIAKNQWSYTNADGELVWPPPRENGYMVPVWSSLPSGDIRQWHLQEMLIDPTGDTKPGKIFNTWYLWFADTGRNEWLPAMMKDPDGNEVGRWTPNEYWDETRGFYHQVGPEPAGYDQPDYYFGEVYVDDSWRRLYLADAPTWEETSKVELQRPITWEDERIEFALNLGALHDRSELYLYWVDNANQPTFAGTLALENASD</sequence>
<feature type="region of interest" description="Disordered" evidence="1">
    <location>
        <begin position="28"/>
        <end position="85"/>
    </location>
</feature>
<protein>
    <submittedName>
        <fullName evidence="2">Uncharacterized protein</fullName>
    </submittedName>
</protein>
<name>A0A2Z4FQS8_9DELT</name>
<organism evidence="2 3">
    <name type="scientific">Bradymonas sediminis</name>
    <dbReference type="NCBI Taxonomy" id="1548548"/>
    <lineage>
        <taxon>Bacteria</taxon>
        <taxon>Deltaproteobacteria</taxon>
        <taxon>Bradymonadales</taxon>
        <taxon>Bradymonadaceae</taxon>
        <taxon>Bradymonas</taxon>
    </lineage>
</organism>
<feature type="compositionally biased region" description="Low complexity" evidence="1">
    <location>
        <begin position="63"/>
        <end position="73"/>
    </location>
</feature>
<dbReference type="EMBL" id="CP030032">
    <property type="protein sequence ID" value="AWV91034.1"/>
    <property type="molecule type" value="Genomic_DNA"/>
</dbReference>
<reference evidence="2 3" key="1">
    <citation type="submission" date="2018-06" db="EMBL/GenBank/DDBJ databases">
        <title>Lujinxingia sediminis gen. nov. sp. nov., a new facultative anaerobic member of the class Deltaproteobacteria, and proposal of Lujinxingaceae fam. nov.</title>
        <authorList>
            <person name="Guo L.-Y."/>
            <person name="Li C.-M."/>
            <person name="Wang S."/>
            <person name="Du Z.-J."/>
        </authorList>
    </citation>
    <scope>NUCLEOTIDE SEQUENCE [LARGE SCALE GENOMIC DNA]</scope>
    <source>
        <strain evidence="2 3">FA350</strain>
    </source>
</reference>
<feature type="region of interest" description="Disordered" evidence="1">
    <location>
        <begin position="236"/>
        <end position="259"/>
    </location>
</feature>
<dbReference type="KEGG" id="bsed:DN745_17540"/>
<evidence type="ECO:0000313" key="3">
    <source>
        <dbReference type="Proteomes" id="UP000249799"/>
    </source>
</evidence>
<evidence type="ECO:0000256" key="1">
    <source>
        <dbReference type="SAM" id="MobiDB-lite"/>
    </source>
</evidence>
<dbReference type="OrthoDB" id="5493976at2"/>
<feature type="compositionally biased region" description="Acidic residues" evidence="1">
    <location>
        <begin position="53"/>
        <end position="62"/>
    </location>
</feature>
<dbReference type="Proteomes" id="UP000249799">
    <property type="component" value="Chromosome"/>
</dbReference>
<dbReference type="AlphaFoldDB" id="A0A2Z4FQS8"/>
<accession>A0A2Z4FQS8</accession>
<keyword evidence="3" id="KW-1185">Reference proteome</keyword>